<dbReference type="EMBL" id="JALJOT010000015">
    <property type="protein sequence ID" value="KAK9902685.1"/>
    <property type="molecule type" value="Genomic_DNA"/>
</dbReference>
<protein>
    <submittedName>
        <fullName evidence="2">Uncharacterized protein</fullName>
    </submittedName>
</protein>
<organism evidence="2 3">
    <name type="scientific">Coccomyxa subellipsoidea</name>
    <dbReference type="NCBI Taxonomy" id="248742"/>
    <lineage>
        <taxon>Eukaryota</taxon>
        <taxon>Viridiplantae</taxon>
        <taxon>Chlorophyta</taxon>
        <taxon>core chlorophytes</taxon>
        <taxon>Trebouxiophyceae</taxon>
        <taxon>Trebouxiophyceae incertae sedis</taxon>
        <taxon>Coccomyxaceae</taxon>
        <taxon>Coccomyxa</taxon>
    </lineage>
</organism>
<sequence length="309" mass="33815">MASNRGLWLALALIISCASSVTAVREGDEVYEDTKPDGVFYVFADKTIQVVDPKSLTVVKNITADESGAPLTNSQNDSRTWNDATFLEDPSNNRYYVFVNEGDIYTAADGSEYSYVTVIDTLLDEIIARVKVGALPVHGYSVVQLKQYWAHSDIDGSFFVIPLDNVNASEAPVADYKTNTGHGKLLLDNSLYPLAYATNVNEQVIETINLPEQSRVASFNYSSFLPSSTICTGTHSVGYSNFSRHAFFECADNMGIFEWNTASNTFVKFFANVTGFVSVAPGDDDILVLGYDGNVQVLKPNGKLNPLTN</sequence>
<feature type="chain" id="PRO_5045988672" evidence="1">
    <location>
        <begin position="24"/>
        <end position="309"/>
    </location>
</feature>
<dbReference type="SUPFAM" id="SSF50969">
    <property type="entry name" value="YVTN repeat-like/Quinoprotein amine dehydrogenase"/>
    <property type="match status" value="1"/>
</dbReference>
<dbReference type="Proteomes" id="UP001491310">
    <property type="component" value="Unassembled WGS sequence"/>
</dbReference>
<name>A0ABR2YCT5_9CHLO</name>
<accession>A0ABR2YCT5</accession>
<dbReference type="InterPro" id="IPR011044">
    <property type="entry name" value="Quino_amine_DH_bsu"/>
</dbReference>
<proteinExistence type="predicted"/>
<evidence type="ECO:0000256" key="1">
    <source>
        <dbReference type="SAM" id="SignalP"/>
    </source>
</evidence>
<dbReference type="PROSITE" id="PS51257">
    <property type="entry name" value="PROKAR_LIPOPROTEIN"/>
    <property type="match status" value="1"/>
</dbReference>
<keyword evidence="1" id="KW-0732">Signal</keyword>
<evidence type="ECO:0000313" key="2">
    <source>
        <dbReference type="EMBL" id="KAK9902685.1"/>
    </source>
</evidence>
<comment type="caution">
    <text evidence="2">The sequence shown here is derived from an EMBL/GenBank/DDBJ whole genome shotgun (WGS) entry which is preliminary data.</text>
</comment>
<evidence type="ECO:0000313" key="3">
    <source>
        <dbReference type="Proteomes" id="UP001491310"/>
    </source>
</evidence>
<feature type="signal peptide" evidence="1">
    <location>
        <begin position="1"/>
        <end position="23"/>
    </location>
</feature>
<keyword evidence="3" id="KW-1185">Reference proteome</keyword>
<reference evidence="2 3" key="1">
    <citation type="journal article" date="2024" name="Nat. Commun.">
        <title>Phylogenomics reveals the evolutionary origins of lichenization in chlorophyte algae.</title>
        <authorList>
            <person name="Puginier C."/>
            <person name="Libourel C."/>
            <person name="Otte J."/>
            <person name="Skaloud P."/>
            <person name="Haon M."/>
            <person name="Grisel S."/>
            <person name="Petersen M."/>
            <person name="Berrin J.G."/>
            <person name="Delaux P.M."/>
            <person name="Dal Grande F."/>
            <person name="Keller J."/>
        </authorList>
    </citation>
    <scope>NUCLEOTIDE SEQUENCE [LARGE SCALE GENOMIC DNA]</scope>
    <source>
        <strain evidence="2 3">SAG 216-7</strain>
    </source>
</reference>
<gene>
    <name evidence="2" type="ORF">WJX75_002603</name>
</gene>